<evidence type="ECO:0000313" key="2">
    <source>
        <dbReference type="Proteomes" id="UP000192840"/>
    </source>
</evidence>
<reference evidence="2" key="1">
    <citation type="submission" date="2017-04" db="EMBL/GenBank/DDBJ databases">
        <authorList>
            <person name="Varghese N."/>
            <person name="Submissions S."/>
        </authorList>
    </citation>
    <scope>NUCLEOTIDE SEQUENCE [LARGE SCALE GENOMIC DNA]</scope>
    <source>
        <strain evidence="2">DSM 44073</strain>
    </source>
</reference>
<sequence length="311" mass="35106">MTTLRPRASCSPVELYCTPSLQELHSRSVPEGFHLSMFARDLAQVRYGHAVDLVYEGVTRSRGAALLGGLLRELSEYDHIDPVRLLLELTSTVAREHLLHDHCVFELFDASDGDILTPRLGVLPGWTLRRRWRSTRQITPTSGGLEWRRLPTAALIEFRLPDRLGERLYRAGKRLHAIDLFDTRLRPEDKPSAYDFRVHKRKLDKMAACATSSIGGTGREVFMERATSSYRVYRQLQFLQTWLTIIFAVTDTVNRICADVAVDGDETCIVKVKGLPSIARVAEAMAAVMTGTETLDDIQNTVLRTRRKASP</sequence>
<keyword evidence="2" id="KW-1185">Reference proteome</keyword>
<accession>A0A1W2FRG5</accession>
<dbReference type="Proteomes" id="UP000192840">
    <property type="component" value="Unassembled WGS sequence"/>
</dbReference>
<dbReference type="AlphaFoldDB" id="A0A1W2FRG5"/>
<protein>
    <submittedName>
        <fullName evidence="1">Uncharacterized protein</fullName>
    </submittedName>
</protein>
<name>A0A1W2FRG5_9PSEU</name>
<organism evidence="1 2">
    <name type="scientific">Lentzea albidocapillata</name>
    <dbReference type="NCBI Taxonomy" id="40571"/>
    <lineage>
        <taxon>Bacteria</taxon>
        <taxon>Bacillati</taxon>
        <taxon>Actinomycetota</taxon>
        <taxon>Actinomycetes</taxon>
        <taxon>Pseudonocardiales</taxon>
        <taxon>Pseudonocardiaceae</taxon>
        <taxon>Lentzea</taxon>
    </lineage>
</organism>
<gene>
    <name evidence="1" type="ORF">SAMN05660733_07736</name>
</gene>
<proteinExistence type="predicted"/>
<evidence type="ECO:0000313" key="1">
    <source>
        <dbReference type="EMBL" id="SMD24557.1"/>
    </source>
</evidence>
<dbReference type="EMBL" id="FWYC01000022">
    <property type="protein sequence ID" value="SMD24557.1"/>
    <property type="molecule type" value="Genomic_DNA"/>
</dbReference>